<evidence type="ECO:0000313" key="1">
    <source>
        <dbReference type="EMBL" id="KAJ7548132.1"/>
    </source>
</evidence>
<evidence type="ECO:0000313" key="2">
    <source>
        <dbReference type="Proteomes" id="UP001162992"/>
    </source>
</evidence>
<keyword evidence="2" id="KW-1185">Reference proteome</keyword>
<dbReference type="Proteomes" id="UP001162992">
    <property type="component" value="Chromosome 8"/>
</dbReference>
<proteinExistence type="predicted"/>
<name>A0ACC2D2D5_DIPCM</name>
<sequence length="373" mass="39917">MSITMSSVYSLAFSSIYCWRERFVATVPFTAGGTEREMRTGGMLGLILVLVVAESVSIAHANGLRYAYYSRTCPTAERIIADAVRSHFQSDNTIAAGLLRLHFHDCFVQGCDGSILLDSSIDGSVVERKAIRNNNSIRGFEIIDDIKTRLEASCPGVVSCADIVALAARDSVAISGGPFYGVPTGRLDGKISRASDADADLPTAIFTAAQLKANFNKKGLGVDDLVLLSGGHTLGRAKCAIFSDRLYNFSNTGGPDPSLSSSYLTILKSSCPQEAPSSGRDSGPTVALDKGSEFKFDNSYYNNLVNGNGLLKSDAVLKDDSQTKSLVSSFSANSDKFLWSFVGSMIKMGQIDLKTSENGEVRIKCNVYNSAGH</sequence>
<dbReference type="EMBL" id="CM055099">
    <property type="protein sequence ID" value="KAJ7548132.1"/>
    <property type="molecule type" value="Genomic_DNA"/>
</dbReference>
<protein>
    <submittedName>
        <fullName evidence="1">Uncharacterized protein</fullName>
    </submittedName>
</protein>
<gene>
    <name evidence="1" type="ORF">O6H91_08G119500</name>
</gene>
<organism evidence="1 2">
    <name type="scientific">Diphasiastrum complanatum</name>
    <name type="common">Issler's clubmoss</name>
    <name type="synonym">Lycopodium complanatum</name>
    <dbReference type="NCBI Taxonomy" id="34168"/>
    <lineage>
        <taxon>Eukaryota</taxon>
        <taxon>Viridiplantae</taxon>
        <taxon>Streptophyta</taxon>
        <taxon>Embryophyta</taxon>
        <taxon>Tracheophyta</taxon>
        <taxon>Lycopodiopsida</taxon>
        <taxon>Lycopodiales</taxon>
        <taxon>Lycopodiaceae</taxon>
        <taxon>Lycopodioideae</taxon>
        <taxon>Diphasiastrum</taxon>
    </lineage>
</organism>
<comment type="caution">
    <text evidence="1">The sequence shown here is derived from an EMBL/GenBank/DDBJ whole genome shotgun (WGS) entry which is preliminary data.</text>
</comment>
<reference evidence="2" key="1">
    <citation type="journal article" date="2024" name="Proc. Natl. Acad. Sci. U.S.A.">
        <title>Extraordinary preservation of gene collinearity over three hundred million years revealed in homosporous lycophytes.</title>
        <authorList>
            <person name="Li C."/>
            <person name="Wickell D."/>
            <person name="Kuo L.Y."/>
            <person name="Chen X."/>
            <person name="Nie B."/>
            <person name="Liao X."/>
            <person name="Peng D."/>
            <person name="Ji J."/>
            <person name="Jenkins J."/>
            <person name="Williams M."/>
            <person name="Shu S."/>
            <person name="Plott C."/>
            <person name="Barry K."/>
            <person name="Rajasekar S."/>
            <person name="Grimwood J."/>
            <person name="Han X."/>
            <person name="Sun S."/>
            <person name="Hou Z."/>
            <person name="He W."/>
            <person name="Dai G."/>
            <person name="Sun C."/>
            <person name="Schmutz J."/>
            <person name="Leebens-Mack J.H."/>
            <person name="Li F.W."/>
            <person name="Wang L."/>
        </authorList>
    </citation>
    <scope>NUCLEOTIDE SEQUENCE [LARGE SCALE GENOMIC DNA]</scope>
    <source>
        <strain evidence="2">cv. PW_Plant_1</strain>
    </source>
</reference>
<accession>A0ACC2D2D5</accession>